<evidence type="ECO:0000313" key="1">
    <source>
        <dbReference type="EMBL" id="WMV30591.1"/>
    </source>
</evidence>
<reference evidence="1" key="1">
    <citation type="submission" date="2023-08" db="EMBL/GenBank/DDBJ databases">
        <title>A de novo genome assembly of Solanum verrucosum Schlechtendal, a Mexican diploid species geographically isolated from the other diploid A-genome species in potato relatives.</title>
        <authorList>
            <person name="Hosaka K."/>
        </authorList>
    </citation>
    <scope>NUCLEOTIDE SEQUENCE</scope>
    <source>
        <tissue evidence="1">Young leaves</tissue>
    </source>
</reference>
<organism evidence="1 2">
    <name type="scientific">Solanum verrucosum</name>
    <dbReference type="NCBI Taxonomy" id="315347"/>
    <lineage>
        <taxon>Eukaryota</taxon>
        <taxon>Viridiplantae</taxon>
        <taxon>Streptophyta</taxon>
        <taxon>Embryophyta</taxon>
        <taxon>Tracheophyta</taxon>
        <taxon>Spermatophyta</taxon>
        <taxon>Magnoliopsida</taxon>
        <taxon>eudicotyledons</taxon>
        <taxon>Gunneridae</taxon>
        <taxon>Pentapetalae</taxon>
        <taxon>asterids</taxon>
        <taxon>lamiids</taxon>
        <taxon>Solanales</taxon>
        <taxon>Solanaceae</taxon>
        <taxon>Solanoideae</taxon>
        <taxon>Solaneae</taxon>
        <taxon>Solanum</taxon>
    </lineage>
</organism>
<gene>
    <name evidence="1" type="ORF">MTR67_023976</name>
</gene>
<dbReference type="Proteomes" id="UP001234989">
    <property type="component" value="Chromosome 5"/>
</dbReference>
<evidence type="ECO:0000313" key="2">
    <source>
        <dbReference type="Proteomes" id="UP001234989"/>
    </source>
</evidence>
<proteinExistence type="predicted"/>
<name>A0AAF0TSA3_SOLVR</name>
<protein>
    <submittedName>
        <fullName evidence="1">Uncharacterized protein</fullName>
    </submittedName>
</protein>
<accession>A0AAF0TSA3</accession>
<sequence>MKKRHLHLFESTEVPN</sequence>
<dbReference type="AlphaFoldDB" id="A0AAF0TSA3"/>
<dbReference type="EMBL" id="CP133616">
    <property type="protein sequence ID" value="WMV30591.1"/>
    <property type="molecule type" value="Genomic_DNA"/>
</dbReference>
<keyword evidence="2" id="KW-1185">Reference proteome</keyword>